<organism evidence="1 2">
    <name type="scientific">Pseudoduganella violacea</name>
    <dbReference type="NCBI Taxonomy" id="1715466"/>
    <lineage>
        <taxon>Bacteria</taxon>
        <taxon>Pseudomonadati</taxon>
        <taxon>Pseudomonadota</taxon>
        <taxon>Betaproteobacteria</taxon>
        <taxon>Burkholderiales</taxon>
        <taxon>Oxalobacteraceae</taxon>
        <taxon>Telluria group</taxon>
        <taxon>Pseudoduganella</taxon>
    </lineage>
</organism>
<reference evidence="1 2" key="1">
    <citation type="submission" date="2020-08" db="EMBL/GenBank/DDBJ databases">
        <title>Genomic Encyclopedia of Type Strains, Phase III (KMG-III): the genomes of soil and plant-associated and newly described type strains.</title>
        <authorList>
            <person name="Whitman W."/>
        </authorList>
    </citation>
    <scope>NUCLEOTIDE SEQUENCE [LARGE SCALE GENOMIC DNA]</scope>
    <source>
        <strain evidence="1 2">CECT 8897</strain>
    </source>
</reference>
<gene>
    <name evidence="1" type="ORF">FHS03_005554</name>
</gene>
<evidence type="ECO:0000313" key="2">
    <source>
        <dbReference type="Proteomes" id="UP000541535"/>
    </source>
</evidence>
<evidence type="ECO:0000313" key="1">
    <source>
        <dbReference type="EMBL" id="MBB3122453.1"/>
    </source>
</evidence>
<dbReference type="Proteomes" id="UP000541535">
    <property type="component" value="Unassembled WGS sequence"/>
</dbReference>
<sequence>MITDRGSLDKNNNKLREVIYYLPFIEIESEISGKNFVLKKYDVEHKRKNLMPSGIFDSGGCVLEAKWFVSGDYFDQAIDYETHQLIEKLRFSYFFTNPSTPASLTGYISSENFECFRLIQKNTDESYEHKVTLTNGMYYFMHSLEKYYAFRSILNPHKAIVRHNDLRYVDRFPSISSDSDLFSAIKLYNKCWETYAIHDYADKALLARASTEASLRHANLSLKSFIDIFWEKSINHISFHAKNNIFIDNIFKTIKQNLSTIKSNLESQIEGLRAARHKIAHGDDKTRDYINVPFYLVWFPNFWISTLENDSLRSDEALRLALFITLLKCDVRTWLVSHLSKRSPIDAYANFSRTLPQHLSKDDAEITKIAMVSLENWIKSL</sequence>
<comment type="caution">
    <text evidence="1">The sequence shown here is derived from an EMBL/GenBank/DDBJ whole genome shotgun (WGS) entry which is preliminary data.</text>
</comment>
<keyword evidence="2" id="KW-1185">Reference proteome</keyword>
<evidence type="ECO:0008006" key="3">
    <source>
        <dbReference type="Google" id="ProtNLM"/>
    </source>
</evidence>
<proteinExistence type="predicted"/>
<protein>
    <recommendedName>
        <fullName evidence="3">Apea-like HEPN domain-containing protein</fullName>
    </recommendedName>
</protein>
<dbReference type="RefSeq" id="WP_183444109.1">
    <property type="nucleotide sequence ID" value="NZ_JACHXD010000033.1"/>
</dbReference>
<name>A0A7W5FXM9_9BURK</name>
<dbReference type="AlphaFoldDB" id="A0A7W5FXM9"/>
<accession>A0A7W5FXM9</accession>
<dbReference type="EMBL" id="JACHXD010000033">
    <property type="protein sequence ID" value="MBB3122453.1"/>
    <property type="molecule type" value="Genomic_DNA"/>
</dbReference>